<organism evidence="1 2">
    <name type="scientific">Humitalea rosea</name>
    <dbReference type="NCBI Taxonomy" id="990373"/>
    <lineage>
        <taxon>Bacteria</taxon>
        <taxon>Pseudomonadati</taxon>
        <taxon>Pseudomonadota</taxon>
        <taxon>Alphaproteobacteria</taxon>
        <taxon>Acetobacterales</taxon>
        <taxon>Roseomonadaceae</taxon>
        <taxon>Humitalea</taxon>
    </lineage>
</organism>
<accession>A0A2W7I038</accession>
<dbReference type="EMBL" id="QKYU01000025">
    <property type="protein sequence ID" value="PZW40084.1"/>
    <property type="molecule type" value="Genomic_DNA"/>
</dbReference>
<dbReference type="OrthoDB" id="7375712at2"/>
<evidence type="ECO:0000313" key="1">
    <source>
        <dbReference type="EMBL" id="PZW40084.1"/>
    </source>
</evidence>
<protein>
    <submittedName>
        <fullName evidence="1">Uncharacterized protein</fullName>
    </submittedName>
</protein>
<dbReference type="Proteomes" id="UP000249688">
    <property type="component" value="Unassembled WGS sequence"/>
</dbReference>
<dbReference type="AlphaFoldDB" id="A0A2W7I038"/>
<sequence>MSLTLADVRNQERDAILGEYLVADVPPYTAIPDISVLMATPSVLRAKHPLGIEAFPRASTAQGFVQICPSLGYKFLRLPPDDDNYLATYKSFLKKHHGLGDVPSGYDVDHLFNRARAIDLGLGFVRMVLLGPGENRSHGAGYEASRTKGGIGRPGRERGIDEIMLMKLCGIRSPRKNRPLSLEMLTHVHYIAALFGLPPLAIELNIRDLMSVAAFRPDEP</sequence>
<dbReference type="RefSeq" id="WP_111399838.1">
    <property type="nucleotide sequence ID" value="NZ_QKYU01000025.1"/>
</dbReference>
<proteinExistence type="predicted"/>
<gene>
    <name evidence="1" type="ORF">C8P66_12553</name>
</gene>
<name>A0A2W7I038_9PROT</name>
<reference evidence="1 2" key="1">
    <citation type="submission" date="2018-06" db="EMBL/GenBank/DDBJ databases">
        <title>Genomic Encyclopedia of Archaeal and Bacterial Type Strains, Phase II (KMG-II): from individual species to whole genera.</title>
        <authorList>
            <person name="Goeker M."/>
        </authorList>
    </citation>
    <scope>NUCLEOTIDE SEQUENCE [LARGE SCALE GENOMIC DNA]</scope>
    <source>
        <strain evidence="1 2">DSM 24525</strain>
    </source>
</reference>
<keyword evidence="2" id="KW-1185">Reference proteome</keyword>
<evidence type="ECO:0000313" key="2">
    <source>
        <dbReference type="Proteomes" id="UP000249688"/>
    </source>
</evidence>
<comment type="caution">
    <text evidence="1">The sequence shown here is derived from an EMBL/GenBank/DDBJ whole genome shotgun (WGS) entry which is preliminary data.</text>
</comment>